<proteinExistence type="predicted"/>
<organism evidence="3 4">
    <name type="scientific">Geochorda subterranea</name>
    <dbReference type="NCBI Taxonomy" id="3109564"/>
    <lineage>
        <taxon>Bacteria</taxon>
        <taxon>Bacillati</taxon>
        <taxon>Bacillota</taxon>
        <taxon>Limnochordia</taxon>
        <taxon>Limnochordales</taxon>
        <taxon>Geochordaceae</taxon>
        <taxon>Geochorda</taxon>
    </lineage>
</organism>
<dbReference type="Gene3D" id="3.20.20.150">
    <property type="entry name" value="Divalent-metal-dependent TIM barrel enzymes"/>
    <property type="match status" value="1"/>
</dbReference>
<dbReference type="PANTHER" id="PTHR31290:SF5">
    <property type="entry name" value="UV-DAMAGE ENDONUCLEASE"/>
    <property type="match status" value="1"/>
</dbReference>
<dbReference type="InterPro" id="IPR004601">
    <property type="entry name" value="UvdE"/>
</dbReference>
<dbReference type="PANTHER" id="PTHR31290">
    <property type="entry name" value="UV-DAMAGE ENDONUCLEASE"/>
    <property type="match status" value="1"/>
</dbReference>
<sequence length="128" mass="14521">MRLRCACSTARQTLRICQVVGVPMVFDWHHHVCRNDGEDFQELLPSVFATWRDRPPKVHVSSPRDQRERRAHADYVDTGFVEEFLRYAASLGDVDVMVEAKAKDLAALRLRADLPDLFGSRAGVGSPR</sequence>
<dbReference type="Proteomes" id="UP001333102">
    <property type="component" value="Chromosome"/>
</dbReference>
<keyword evidence="1" id="KW-0227">DNA damage</keyword>
<dbReference type="RefSeq" id="WP_324670347.1">
    <property type="nucleotide sequence ID" value="NZ_CP141614.1"/>
</dbReference>
<evidence type="ECO:0000256" key="2">
    <source>
        <dbReference type="ARBA" id="ARBA00023204"/>
    </source>
</evidence>
<protein>
    <submittedName>
        <fullName evidence="3">Uncharacterized protein</fullName>
    </submittedName>
</protein>
<name>A0ABZ1BSX6_9FIRM</name>
<dbReference type="Pfam" id="PF03851">
    <property type="entry name" value="UvdE"/>
    <property type="match status" value="1"/>
</dbReference>
<accession>A0ABZ1BSX6</accession>
<keyword evidence="4" id="KW-1185">Reference proteome</keyword>
<dbReference type="EMBL" id="CP141614">
    <property type="protein sequence ID" value="WRP15927.1"/>
    <property type="molecule type" value="Genomic_DNA"/>
</dbReference>
<keyword evidence="2" id="KW-0234">DNA repair</keyword>
<reference evidence="4" key="1">
    <citation type="submission" date="2023-12" db="EMBL/GenBank/DDBJ databases">
        <title>Novel isolates from deep terrestrial aquifers shed light on the physiology and ecology of the class Limnochordia.</title>
        <authorList>
            <person name="Karnachuk O.V."/>
            <person name="Lukina A.P."/>
            <person name="Avakyan M.R."/>
            <person name="Kadnikov V."/>
            <person name="Begmatov S."/>
            <person name="Beletsky A.V."/>
            <person name="Mardanov A.V."/>
            <person name="Ravin N.V."/>
        </authorList>
    </citation>
    <scope>NUCLEOTIDE SEQUENCE [LARGE SCALE GENOMIC DNA]</scope>
    <source>
        <strain evidence="4">LN</strain>
    </source>
</reference>
<gene>
    <name evidence="3" type="ORF">VLY81_05555</name>
</gene>
<evidence type="ECO:0000313" key="3">
    <source>
        <dbReference type="EMBL" id="WRP15927.1"/>
    </source>
</evidence>
<evidence type="ECO:0000313" key="4">
    <source>
        <dbReference type="Proteomes" id="UP001333102"/>
    </source>
</evidence>
<evidence type="ECO:0000256" key="1">
    <source>
        <dbReference type="ARBA" id="ARBA00022763"/>
    </source>
</evidence>